<protein>
    <recommendedName>
        <fullName evidence="4">SAP domain-containing protein</fullName>
    </recommendedName>
</protein>
<comment type="caution">
    <text evidence="2">The sequence shown here is derived from an EMBL/GenBank/DDBJ whole genome shotgun (WGS) entry which is preliminary data.</text>
</comment>
<evidence type="ECO:0000313" key="3">
    <source>
        <dbReference type="Proteomes" id="UP001201163"/>
    </source>
</evidence>
<feature type="compositionally biased region" description="Basic and acidic residues" evidence="1">
    <location>
        <begin position="421"/>
        <end position="432"/>
    </location>
</feature>
<feature type="compositionally biased region" description="Low complexity" evidence="1">
    <location>
        <begin position="70"/>
        <end position="84"/>
    </location>
</feature>
<keyword evidence="3" id="KW-1185">Reference proteome</keyword>
<feature type="compositionally biased region" description="Basic residues" evidence="1">
    <location>
        <begin position="50"/>
        <end position="60"/>
    </location>
</feature>
<feature type="compositionally biased region" description="Polar residues" evidence="1">
    <location>
        <begin position="474"/>
        <end position="495"/>
    </location>
</feature>
<sequence>MAGQSLLSRELLKSMKRTDLQRVCKERGLKANLKTEEMIELLLDSSPPHSPRRPSRHRTVSTRAAGRQPSTRSRLHSTSSIIIHSDTDEDEMQHAVKPESEAPSTHHPGPITRTRKALDAQLRLGVGRPTIVGGQGARTVTRSVGIAKGVRSRSGRGAKPTQDAIVEGTTEEALLPQSNTEPPQPRANGNSTTRSTPRREVSSSQAGVTALVEEQVQPLQRTIASLQKQLQQQASVHTREVATLNDKMTTVMNELRELHRQAESLQLLRSSMEQLQAELSRLRQGRGSESVHESTNAPRNIPSDRTSLLTNARPHRQPDLTRHPRTSRSSPVFEYPPPPAGSPVKPPSRDVPVQASNLGKRQRSLDALDTEDVSETDEENTSEKESRMSVLGRKRAKAEQSAENIPEVPLAGPSNSAGHGQTDDHTFADRPPSEVVPSRPPTTSSTTAAPRQPSRDRVVGDEIFTDQDFDFFDNPSNLHRNGSASSSQTVENQHPFTFAFPGVARSPVTLTPAPTGPLADPPSTLPVPSSLPYPERPHSPSPAPAPYRPVARPPPSESYRPFGFPPDGRNPLGSPALHESAIDPATFLHTPPRQSPDIPSPGLDPIDGRQRASSIGLGMTSVPPRVEDTPAAPVRRTMYGTELEGDTRFGDFGVEGVATSYWTSGKF</sequence>
<dbReference type="AlphaFoldDB" id="A0AAD4LGU5"/>
<dbReference type="EMBL" id="JAKELL010000040">
    <property type="protein sequence ID" value="KAH8988888.1"/>
    <property type="molecule type" value="Genomic_DNA"/>
</dbReference>
<feature type="compositionally biased region" description="Pro residues" evidence="1">
    <location>
        <begin position="539"/>
        <end position="556"/>
    </location>
</feature>
<evidence type="ECO:0008006" key="4">
    <source>
        <dbReference type="Google" id="ProtNLM"/>
    </source>
</evidence>
<gene>
    <name evidence="2" type="ORF">EDB92DRAFT_1947795</name>
</gene>
<evidence type="ECO:0000313" key="2">
    <source>
        <dbReference type="EMBL" id="KAH8988888.1"/>
    </source>
</evidence>
<feature type="compositionally biased region" description="Acidic residues" evidence="1">
    <location>
        <begin position="368"/>
        <end position="380"/>
    </location>
</feature>
<accession>A0AAD4LGU5</accession>
<feature type="region of interest" description="Disordered" evidence="1">
    <location>
        <begin position="147"/>
        <end position="207"/>
    </location>
</feature>
<feature type="compositionally biased region" description="Pro residues" evidence="1">
    <location>
        <begin position="519"/>
        <end position="531"/>
    </location>
</feature>
<reference evidence="2" key="1">
    <citation type="submission" date="2022-01" db="EMBL/GenBank/DDBJ databases">
        <title>Comparative genomics reveals a dynamic genome evolution in the ectomycorrhizal milk-cap (Lactarius) mushrooms.</title>
        <authorList>
            <consortium name="DOE Joint Genome Institute"/>
            <person name="Lebreton A."/>
            <person name="Tang N."/>
            <person name="Kuo A."/>
            <person name="LaButti K."/>
            <person name="Drula E."/>
            <person name="Barry K."/>
            <person name="Clum A."/>
            <person name="Lipzen A."/>
            <person name="Mousain D."/>
            <person name="Ng V."/>
            <person name="Wang R."/>
            <person name="Wang X."/>
            <person name="Dai Y."/>
            <person name="Henrissat B."/>
            <person name="Grigoriev I.V."/>
            <person name="Guerin-Laguette A."/>
            <person name="Yu F."/>
            <person name="Martin F.M."/>
        </authorList>
    </citation>
    <scope>NUCLEOTIDE SEQUENCE</scope>
    <source>
        <strain evidence="2">QP</strain>
    </source>
</reference>
<proteinExistence type="predicted"/>
<feature type="compositionally biased region" description="Pro residues" evidence="1">
    <location>
        <begin position="334"/>
        <end position="346"/>
    </location>
</feature>
<feature type="compositionally biased region" description="Polar residues" evidence="1">
    <location>
        <begin position="176"/>
        <end position="195"/>
    </location>
</feature>
<feature type="compositionally biased region" description="Polar residues" evidence="1">
    <location>
        <begin position="293"/>
        <end position="310"/>
    </location>
</feature>
<feature type="compositionally biased region" description="Low complexity" evidence="1">
    <location>
        <begin position="433"/>
        <end position="452"/>
    </location>
</feature>
<feature type="region of interest" description="Disordered" evidence="1">
    <location>
        <begin position="279"/>
        <end position="636"/>
    </location>
</feature>
<dbReference type="Proteomes" id="UP001201163">
    <property type="component" value="Unassembled WGS sequence"/>
</dbReference>
<evidence type="ECO:0000256" key="1">
    <source>
        <dbReference type="SAM" id="MobiDB-lite"/>
    </source>
</evidence>
<name>A0AAD4LGU5_9AGAM</name>
<organism evidence="2 3">
    <name type="scientific">Lactarius akahatsu</name>
    <dbReference type="NCBI Taxonomy" id="416441"/>
    <lineage>
        <taxon>Eukaryota</taxon>
        <taxon>Fungi</taxon>
        <taxon>Dikarya</taxon>
        <taxon>Basidiomycota</taxon>
        <taxon>Agaricomycotina</taxon>
        <taxon>Agaricomycetes</taxon>
        <taxon>Russulales</taxon>
        <taxon>Russulaceae</taxon>
        <taxon>Lactarius</taxon>
    </lineage>
</organism>
<feature type="region of interest" description="Disordered" evidence="1">
    <location>
        <begin position="43"/>
        <end position="112"/>
    </location>
</feature>